<keyword evidence="3" id="KW-1185">Reference proteome</keyword>
<dbReference type="AlphaFoldDB" id="A0A158EDN0"/>
<evidence type="ECO:0000313" key="2">
    <source>
        <dbReference type="EMBL" id="SAL04999.1"/>
    </source>
</evidence>
<feature type="domain" description="TnsA endonuclease C-terminal" evidence="1">
    <location>
        <begin position="177"/>
        <end position="253"/>
    </location>
</feature>
<dbReference type="Proteomes" id="UP000071859">
    <property type="component" value="Unassembled WGS sequence"/>
</dbReference>
<dbReference type="InterPro" id="IPR014832">
    <property type="entry name" value="TnsA_C"/>
</dbReference>
<gene>
    <name evidence="2" type="primary">tnsA</name>
    <name evidence="2" type="ORF">AWB78_07238</name>
</gene>
<evidence type="ECO:0000259" key="1">
    <source>
        <dbReference type="Pfam" id="PF08721"/>
    </source>
</evidence>
<sequence>MTTGTSRIRKGTLTRKLKEQAIANDKGSHQRWQHTRDRPGCGIKTRLVCSKAAGGELHSLNEAEHAEFLEGWYRSEVKIIYDQVALDRNKTQRAAASINVAHPVYQHLGELAVLSTCLVYITEQGATYHREARSVKSTRGSKKGELTRSQLIERKTWEDEGASYTVVRAHGMHARRSRNLAWIFRAHNDTVGRKLSDAEVAAQHALLRLVRRQKEMRVIDACGLVDRTLQLQLGSGVRAFRQLAGAKRLAFDLDVSDPLSLRLAEIWRPAV</sequence>
<dbReference type="RefSeq" id="WP_062611360.1">
    <property type="nucleotide sequence ID" value="NZ_FCOX02000072.1"/>
</dbReference>
<dbReference type="SUPFAM" id="SSF52980">
    <property type="entry name" value="Restriction endonuclease-like"/>
    <property type="match status" value="1"/>
</dbReference>
<accession>A0A158EDN0</accession>
<comment type="caution">
    <text evidence="2">The sequence shown here is derived from an EMBL/GenBank/DDBJ whole genome shotgun (WGS) entry which is preliminary data.</text>
</comment>
<organism evidence="2 3">
    <name type="scientific">Caballeronia calidae</name>
    <dbReference type="NCBI Taxonomy" id="1777139"/>
    <lineage>
        <taxon>Bacteria</taxon>
        <taxon>Pseudomonadati</taxon>
        <taxon>Pseudomonadota</taxon>
        <taxon>Betaproteobacteria</taxon>
        <taxon>Burkholderiales</taxon>
        <taxon>Burkholderiaceae</taxon>
        <taxon>Caballeronia</taxon>
    </lineage>
</organism>
<dbReference type="OrthoDB" id="9114990at2"/>
<dbReference type="EMBL" id="FCOX02000072">
    <property type="protein sequence ID" value="SAL04999.1"/>
    <property type="molecule type" value="Genomic_DNA"/>
</dbReference>
<dbReference type="InterPro" id="IPR011856">
    <property type="entry name" value="tRNA_endonuc-like_dom_sf"/>
</dbReference>
<reference evidence="2" key="1">
    <citation type="submission" date="2016-01" db="EMBL/GenBank/DDBJ databases">
        <authorList>
            <person name="Peeters C."/>
        </authorList>
    </citation>
    <scope>NUCLEOTIDE SEQUENCE</scope>
    <source>
        <strain evidence="2">LMG 29321</strain>
    </source>
</reference>
<dbReference type="Pfam" id="PF08721">
    <property type="entry name" value="Tn7_Tnp_TnsA_C"/>
    <property type="match status" value="1"/>
</dbReference>
<dbReference type="InterPro" id="IPR011335">
    <property type="entry name" value="Restrct_endonuc-II-like"/>
</dbReference>
<dbReference type="Gene3D" id="1.10.10.10">
    <property type="entry name" value="Winged helix-like DNA-binding domain superfamily/Winged helix DNA-binding domain"/>
    <property type="match status" value="1"/>
</dbReference>
<proteinExistence type="predicted"/>
<dbReference type="InterPro" id="IPR036388">
    <property type="entry name" value="WH-like_DNA-bd_sf"/>
</dbReference>
<name>A0A158EDN0_9BURK</name>
<dbReference type="Gene3D" id="3.40.1350.10">
    <property type="match status" value="1"/>
</dbReference>
<dbReference type="GO" id="GO:0003676">
    <property type="term" value="F:nucleic acid binding"/>
    <property type="evidence" value="ECO:0007669"/>
    <property type="project" value="InterPro"/>
</dbReference>
<evidence type="ECO:0000313" key="3">
    <source>
        <dbReference type="Proteomes" id="UP000071859"/>
    </source>
</evidence>
<protein>
    <submittedName>
        <fullName evidence="2">Transposon Tn7 transposition protein TnsA</fullName>
    </submittedName>
</protein>